<dbReference type="InterPro" id="IPR052349">
    <property type="entry name" value="Metallo-hydrolase_Enzymes"/>
</dbReference>
<organism evidence="1 2">
    <name type="scientific">Cyanobium gracile UHCC 0281</name>
    <dbReference type="NCBI Taxonomy" id="3110309"/>
    <lineage>
        <taxon>Bacteria</taxon>
        <taxon>Bacillati</taxon>
        <taxon>Cyanobacteriota</taxon>
        <taxon>Cyanophyceae</taxon>
        <taxon>Synechococcales</taxon>
        <taxon>Prochlorococcaceae</taxon>
        <taxon>Cyanobium</taxon>
    </lineage>
</organism>
<dbReference type="Proteomes" id="UP001302329">
    <property type="component" value="Unassembled WGS sequence"/>
</dbReference>
<dbReference type="InterPro" id="IPR032466">
    <property type="entry name" value="Metal_Hydrolase"/>
</dbReference>
<protein>
    <submittedName>
        <fullName evidence="1">Cytosine deaminase</fullName>
    </submittedName>
</protein>
<dbReference type="Gene3D" id="2.30.40.10">
    <property type="entry name" value="Urease, subunit C, domain 1"/>
    <property type="match status" value="1"/>
</dbReference>
<comment type="caution">
    <text evidence="1">The sequence shown here is derived from an EMBL/GenBank/DDBJ whole genome shotgun (WGS) entry which is preliminary data.</text>
</comment>
<accession>A0ABU5SYP6</accession>
<evidence type="ECO:0000313" key="1">
    <source>
        <dbReference type="EMBL" id="MEA5443650.1"/>
    </source>
</evidence>
<dbReference type="InterPro" id="IPR011059">
    <property type="entry name" value="Metal-dep_hydrolase_composite"/>
</dbReference>
<gene>
    <name evidence="1" type="ORF">VB739_13910</name>
</gene>
<dbReference type="Gene3D" id="3.20.20.140">
    <property type="entry name" value="Metal-dependent hydrolases"/>
    <property type="match status" value="1"/>
</dbReference>
<dbReference type="SUPFAM" id="SSF51556">
    <property type="entry name" value="Metallo-dependent hydrolases"/>
    <property type="match status" value="1"/>
</dbReference>
<sequence length="431" mass="46096">MSAASPPAGLLPPMRFPRALLDPLARLPAADDQGLVAVQLEQADGRIRAIHALAAGSGAPLPLALTPLVEPHAHLDKAFSGEAFPNPDGTMAGAMAANGREAAERRADGVRRRGEQALARAWRYGLRAIRSHIDSLGPWATPSWEVLLELRRHWRGRVELQLVAMVPVGYWSTPEGEAFAAWVAARGGLLGGVLGAPFRSTPADRAALLALLRLAERLGCGVDLHVDECAEGHGRGVALVSDLLRRHRLAVPLTCSHASSMALLADRPCRRLVEAMADAAVGVVALPTTNLWLLGKHQRRTPSLRPQAPIRQLQEAGVTVAVGGDNVQDPWFPGGDFDPIALLRFSLAASHLVPWRRLGLSPFSTAAAQLLGLDWDGVLREGSPADLLVLGASSWGELLARPPRRRVLRAGRWLEPPPCEEPSPLLTACHG</sequence>
<dbReference type="PANTHER" id="PTHR32027">
    <property type="entry name" value="CYTOSINE DEAMINASE"/>
    <property type="match status" value="1"/>
</dbReference>
<keyword evidence="2" id="KW-1185">Reference proteome</keyword>
<name>A0ABU5SYP6_9CYAN</name>
<dbReference type="EMBL" id="JAYGHY010000059">
    <property type="protein sequence ID" value="MEA5443650.1"/>
    <property type="molecule type" value="Genomic_DNA"/>
</dbReference>
<reference evidence="1 2" key="1">
    <citation type="submission" date="2023-12" db="EMBL/GenBank/DDBJ databases">
        <title>Baltic Sea Cyanobacteria.</title>
        <authorList>
            <person name="Delbaje E."/>
            <person name="Fewer D.P."/>
            <person name="Shishido T.K."/>
        </authorList>
    </citation>
    <scope>NUCLEOTIDE SEQUENCE [LARGE SCALE GENOMIC DNA]</scope>
    <source>
        <strain evidence="1 2">UHCC 0281</strain>
    </source>
</reference>
<dbReference type="PANTHER" id="PTHR32027:SF0">
    <property type="entry name" value="CYTOSINE DEAMINASE"/>
    <property type="match status" value="1"/>
</dbReference>
<evidence type="ECO:0000313" key="2">
    <source>
        <dbReference type="Proteomes" id="UP001302329"/>
    </source>
</evidence>
<proteinExistence type="predicted"/>